<reference evidence="2" key="1">
    <citation type="submission" date="2018-06" db="EMBL/GenBank/DDBJ databases">
        <authorList>
            <person name="Zhirakovskaya E."/>
        </authorList>
    </citation>
    <scope>NUCLEOTIDE SEQUENCE</scope>
</reference>
<keyword evidence="1" id="KW-0472">Membrane</keyword>
<feature type="transmembrane region" description="Helical" evidence="1">
    <location>
        <begin position="257"/>
        <end position="275"/>
    </location>
</feature>
<dbReference type="CDD" id="cd14726">
    <property type="entry name" value="TraB_PrgY-like"/>
    <property type="match status" value="1"/>
</dbReference>
<feature type="transmembrane region" description="Helical" evidence="1">
    <location>
        <begin position="369"/>
        <end position="392"/>
    </location>
</feature>
<dbReference type="Pfam" id="PF01963">
    <property type="entry name" value="TraB_PrgY_gumN"/>
    <property type="match status" value="1"/>
</dbReference>
<protein>
    <submittedName>
        <fullName evidence="2">Pheromone shutdown protein</fullName>
    </submittedName>
</protein>
<feature type="transmembrane region" description="Helical" evidence="1">
    <location>
        <begin position="287"/>
        <end position="307"/>
    </location>
</feature>
<organism evidence="2">
    <name type="scientific">hydrothermal vent metagenome</name>
    <dbReference type="NCBI Taxonomy" id="652676"/>
    <lineage>
        <taxon>unclassified sequences</taxon>
        <taxon>metagenomes</taxon>
        <taxon>ecological metagenomes</taxon>
    </lineage>
</organism>
<dbReference type="AlphaFoldDB" id="A0A3B1BPY3"/>
<accession>A0A3B1BPY3</accession>
<evidence type="ECO:0000313" key="2">
    <source>
        <dbReference type="EMBL" id="VAX20396.1"/>
    </source>
</evidence>
<dbReference type="InterPro" id="IPR002816">
    <property type="entry name" value="TraB/PrgY/GumN_fam"/>
</dbReference>
<dbReference type="InterPro" id="IPR046345">
    <property type="entry name" value="TraB_PrgY-like"/>
</dbReference>
<dbReference type="PANTHER" id="PTHR21530">
    <property type="entry name" value="PHEROMONE SHUTDOWN PROTEIN"/>
    <property type="match status" value="1"/>
</dbReference>
<dbReference type="InterPro" id="IPR005230">
    <property type="entry name" value="TraB_bac"/>
</dbReference>
<keyword evidence="1" id="KW-1133">Transmembrane helix</keyword>
<dbReference type="PANTHER" id="PTHR21530:SF7">
    <property type="entry name" value="TRAB DOMAIN-CONTAINING PROTEIN"/>
    <property type="match status" value="1"/>
</dbReference>
<feature type="transmembrane region" description="Helical" evidence="1">
    <location>
        <begin position="314"/>
        <end position="340"/>
    </location>
</feature>
<keyword evidence="1" id="KW-0812">Transmembrane</keyword>
<dbReference type="EMBL" id="UOGD01000167">
    <property type="protein sequence ID" value="VAX20396.1"/>
    <property type="molecule type" value="Genomic_DNA"/>
</dbReference>
<gene>
    <name evidence="2" type="ORF">MNBD_IGNAVI01-523</name>
</gene>
<proteinExistence type="predicted"/>
<evidence type="ECO:0000256" key="1">
    <source>
        <dbReference type="SAM" id="Phobius"/>
    </source>
</evidence>
<sequence length="396" mass="44192">MINNSSTQEYPSDVHQLKINDKEYFIIGTAHISQYSADLVRDVIGKEKPDVVCVELDPQRYKALSEKKRWESLDLKQLIKQKQLSTLLINILLASYQKKLGEKLGVKPGVELLEATKVAKENDIPIELCDRDVRVTLKRSWNSMSFWQKLKLMTVGLASVFEHEEISEEKLEEIKQKDVLNEMMSELGKQMPVLKRVLIDERDSYLTEKMKRAKGNKIVSVVGAGHVNGIIDLLKSGNDQDLEELEIIPKPSNWVKVIGYGIPAIIIASLFYIGFTKGAETASDNVIFWILANGIPSAIGTAIALAHPITIISAFLAAPITSLTPVIGAGYVAAFVQAYYQPPVVKEFESVTDDVGHFKKWWENKLLKILLVFILSGLGSALGTYVGAYKIISDLF</sequence>
<name>A0A3B1BPY3_9ZZZZ</name>
<dbReference type="NCBIfam" id="TIGR00261">
    <property type="entry name" value="traB"/>
    <property type="match status" value="1"/>
</dbReference>